<dbReference type="GO" id="GO:0003677">
    <property type="term" value="F:DNA binding"/>
    <property type="evidence" value="ECO:0007669"/>
    <property type="project" value="InterPro"/>
</dbReference>
<dbReference type="SMART" id="SM00259">
    <property type="entry name" value="ZnF_A20"/>
    <property type="match status" value="2"/>
</dbReference>
<dbReference type="PANTHER" id="PTHR10634">
    <property type="entry name" value="AN1-TYPE ZINC FINGER PROTEIN"/>
    <property type="match status" value="1"/>
</dbReference>
<gene>
    <name evidence="8" type="ORF">SVIM_LOCUS63290</name>
</gene>
<evidence type="ECO:0000256" key="3">
    <source>
        <dbReference type="ARBA" id="ARBA00022771"/>
    </source>
</evidence>
<dbReference type="FunFam" id="4.10.1110.10:FF:000001">
    <property type="entry name" value="Zinc finger AN1-type containing 6"/>
    <property type="match status" value="2"/>
</dbReference>
<feature type="domain" description="A20-type" evidence="6">
    <location>
        <begin position="7"/>
        <end position="41"/>
    </location>
</feature>
<dbReference type="EMBL" id="CAADRP010000247">
    <property type="protein sequence ID" value="VFU25778.1"/>
    <property type="molecule type" value="Genomic_DNA"/>
</dbReference>
<dbReference type="PROSITE" id="PS51036">
    <property type="entry name" value="ZF_A20"/>
    <property type="match status" value="2"/>
</dbReference>
<sequence>MDPINSSTDPPLCAKGCGFFGSPENKNFCSRCYDDYFIEELIAEHSKKLSELIVTPSADDHTTDVLTEETASATTSAAASTPPVKNRCECCNKKIGLMGFNCRCGKNFCGAHRYPKDHSCTFDFKTLDQQNLAKQNPLVAENKIFCSRCYDDYFIEELIAEHSKKLSELIVTPSADDHTTDVLTEETASATTSAAAAASTPAVKNRCECCNKKVGLMGFNCRCGKNFCRAHRYPKDHSCTFDFKTLDQQNLAKQNPLVAELMDSQSNLTPPLCANGCGFFGSPERKNLCSKCYQDNAGEEEESTIAKTANKLSQLAISTPSAANHESPAVLTDEKTSSSAAAAAAASCSTVKIKRCECCNKKVGLLGFKCRCEKTFCGVHRYAKEHSCTFDFKALDRHILAKQNPLVCSDKLRNRI</sequence>
<dbReference type="Gene3D" id="1.20.5.4770">
    <property type="match status" value="2"/>
</dbReference>
<dbReference type="PROSITE" id="PS51039">
    <property type="entry name" value="ZF_AN1"/>
    <property type="match status" value="3"/>
</dbReference>
<comment type="function">
    <text evidence="1">May be involved in environmental stress response.</text>
</comment>
<dbReference type="SUPFAM" id="SSF57716">
    <property type="entry name" value="Glucocorticoid receptor-like (DNA-binding domain)"/>
    <property type="match status" value="2"/>
</dbReference>
<dbReference type="Pfam" id="PF01428">
    <property type="entry name" value="zf-AN1"/>
    <property type="match status" value="3"/>
</dbReference>
<evidence type="ECO:0000256" key="1">
    <source>
        <dbReference type="ARBA" id="ARBA00003732"/>
    </source>
</evidence>
<evidence type="ECO:0008006" key="9">
    <source>
        <dbReference type="Google" id="ProtNLM"/>
    </source>
</evidence>
<evidence type="ECO:0000259" key="6">
    <source>
        <dbReference type="PROSITE" id="PS51036"/>
    </source>
</evidence>
<evidence type="ECO:0000256" key="4">
    <source>
        <dbReference type="ARBA" id="ARBA00022833"/>
    </source>
</evidence>
<keyword evidence="4" id="KW-0862">Zinc</keyword>
<reference evidence="8" key="1">
    <citation type="submission" date="2019-03" db="EMBL/GenBank/DDBJ databases">
        <authorList>
            <person name="Mank J."/>
            <person name="Almeida P."/>
        </authorList>
    </citation>
    <scope>NUCLEOTIDE SEQUENCE</scope>
    <source>
        <strain evidence="8">78183</strain>
    </source>
</reference>
<protein>
    <recommendedName>
        <fullName evidence="9">AN1-type domain-containing protein</fullName>
    </recommendedName>
</protein>
<dbReference type="InterPro" id="IPR002653">
    <property type="entry name" value="Znf_A20"/>
</dbReference>
<dbReference type="InterPro" id="IPR050652">
    <property type="entry name" value="AN1_A20_ZnFinger"/>
</dbReference>
<proteinExistence type="predicted"/>
<dbReference type="SMART" id="SM00154">
    <property type="entry name" value="ZnF_AN1"/>
    <property type="match status" value="3"/>
</dbReference>
<dbReference type="InterPro" id="IPR000058">
    <property type="entry name" value="Znf_AN1"/>
</dbReference>
<name>A0A6N2KDN8_SALVM</name>
<accession>A0A6N2KDN8</accession>
<dbReference type="SUPFAM" id="SSF118310">
    <property type="entry name" value="AN1-like Zinc finger"/>
    <property type="match status" value="3"/>
</dbReference>
<dbReference type="Gene3D" id="4.10.1110.10">
    <property type="entry name" value="AN1-like Zinc finger"/>
    <property type="match status" value="3"/>
</dbReference>
<keyword evidence="3 5" id="KW-0863">Zinc-finger</keyword>
<evidence type="ECO:0000259" key="7">
    <source>
        <dbReference type="PROSITE" id="PS51039"/>
    </source>
</evidence>
<feature type="domain" description="A20-type" evidence="6">
    <location>
        <begin position="267"/>
        <end position="301"/>
    </location>
</feature>
<dbReference type="InterPro" id="IPR035896">
    <property type="entry name" value="AN1-like_Znf"/>
</dbReference>
<dbReference type="Pfam" id="PF01754">
    <property type="entry name" value="zf-A20"/>
    <property type="match status" value="2"/>
</dbReference>
<organism evidence="8">
    <name type="scientific">Salix viminalis</name>
    <name type="common">Common osier</name>
    <name type="synonym">Basket willow</name>
    <dbReference type="NCBI Taxonomy" id="40686"/>
    <lineage>
        <taxon>Eukaryota</taxon>
        <taxon>Viridiplantae</taxon>
        <taxon>Streptophyta</taxon>
        <taxon>Embryophyta</taxon>
        <taxon>Tracheophyta</taxon>
        <taxon>Spermatophyta</taxon>
        <taxon>Magnoliopsida</taxon>
        <taxon>eudicotyledons</taxon>
        <taxon>Gunneridae</taxon>
        <taxon>Pentapetalae</taxon>
        <taxon>rosids</taxon>
        <taxon>fabids</taxon>
        <taxon>Malpighiales</taxon>
        <taxon>Salicaceae</taxon>
        <taxon>Saliceae</taxon>
        <taxon>Salix</taxon>
    </lineage>
</organism>
<dbReference type="PANTHER" id="PTHR10634:SF124">
    <property type="entry name" value="ZINC FINGER A20 AND AN1 DOMAIN-CONTAINING STRESS-ASSOCIATED PROTEIN 8-RELATED"/>
    <property type="match status" value="1"/>
</dbReference>
<feature type="domain" description="AN1-type" evidence="7">
    <location>
        <begin position="350"/>
        <end position="396"/>
    </location>
</feature>
<dbReference type="AlphaFoldDB" id="A0A6N2KDN8"/>
<evidence type="ECO:0000256" key="2">
    <source>
        <dbReference type="ARBA" id="ARBA00022723"/>
    </source>
</evidence>
<feature type="domain" description="AN1-type" evidence="7">
    <location>
        <begin position="201"/>
        <end position="247"/>
    </location>
</feature>
<dbReference type="GO" id="GO:0008270">
    <property type="term" value="F:zinc ion binding"/>
    <property type="evidence" value="ECO:0007669"/>
    <property type="project" value="UniProtKB-KW"/>
</dbReference>
<feature type="domain" description="AN1-type" evidence="7">
    <location>
        <begin position="82"/>
        <end position="128"/>
    </location>
</feature>
<evidence type="ECO:0000256" key="5">
    <source>
        <dbReference type="PROSITE-ProRule" id="PRU00449"/>
    </source>
</evidence>
<evidence type="ECO:0000313" key="8">
    <source>
        <dbReference type="EMBL" id="VFU25778.1"/>
    </source>
</evidence>
<keyword evidence="2" id="KW-0479">Metal-binding</keyword>